<evidence type="ECO:0000256" key="6">
    <source>
        <dbReference type="ARBA" id="ARBA00022777"/>
    </source>
</evidence>
<dbReference type="InterPro" id="IPR035966">
    <property type="entry name" value="PKF_sf"/>
</dbReference>
<comment type="caution">
    <text evidence="11">The sequence shown here is derived from an EMBL/GenBank/DDBJ whole genome shotgun (WGS) entry which is preliminary data.</text>
</comment>
<dbReference type="PANTHER" id="PTHR13697">
    <property type="entry name" value="PHOSPHOFRUCTOKINASE"/>
    <property type="match status" value="1"/>
</dbReference>
<dbReference type="InterPro" id="IPR000023">
    <property type="entry name" value="Phosphofructokinase_dom"/>
</dbReference>
<dbReference type="EC" id="2.7.1.11" evidence="11"/>
<accession>A0A6G3XST5</accession>
<feature type="domain" description="Phosphofructokinase" evidence="10">
    <location>
        <begin position="2"/>
        <end position="101"/>
    </location>
</feature>
<evidence type="ECO:0000256" key="7">
    <source>
        <dbReference type="ARBA" id="ARBA00022842"/>
    </source>
</evidence>
<dbReference type="GO" id="GO:0005945">
    <property type="term" value="C:6-phosphofructokinase complex"/>
    <property type="evidence" value="ECO:0007669"/>
    <property type="project" value="TreeGrafter"/>
</dbReference>
<evidence type="ECO:0000256" key="1">
    <source>
        <dbReference type="ARBA" id="ARBA00001946"/>
    </source>
</evidence>
<evidence type="ECO:0000256" key="3">
    <source>
        <dbReference type="ARBA" id="ARBA00022490"/>
    </source>
</evidence>
<evidence type="ECO:0000313" key="11">
    <source>
        <dbReference type="EMBL" id="NEE20856.1"/>
    </source>
</evidence>
<dbReference type="AlphaFoldDB" id="A0A6G3XST5"/>
<dbReference type="GO" id="GO:0048029">
    <property type="term" value="F:monosaccharide binding"/>
    <property type="evidence" value="ECO:0007669"/>
    <property type="project" value="TreeGrafter"/>
</dbReference>
<keyword evidence="8" id="KW-0324">Glycolysis</keyword>
<dbReference type="PANTHER" id="PTHR13697:SF52">
    <property type="entry name" value="ATP-DEPENDENT 6-PHOSPHOFRUCTOKINASE 3"/>
    <property type="match status" value="1"/>
</dbReference>
<dbReference type="Pfam" id="PF00365">
    <property type="entry name" value="PFK"/>
    <property type="match status" value="1"/>
</dbReference>
<organism evidence="11">
    <name type="scientific">Streptomyces sp. SID7499</name>
    <dbReference type="NCBI Taxonomy" id="2706086"/>
    <lineage>
        <taxon>Bacteria</taxon>
        <taxon>Bacillati</taxon>
        <taxon>Actinomycetota</taxon>
        <taxon>Actinomycetes</taxon>
        <taxon>Kitasatosporales</taxon>
        <taxon>Streptomycetaceae</taxon>
        <taxon>Streptomyces</taxon>
    </lineage>
</organism>
<dbReference type="GO" id="GO:0016208">
    <property type="term" value="F:AMP binding"/>
    <property type="evidence" value="ECO:0007669"/>
    <property type="project" value="TreeGrafter"/>
</dbReference>
<dbReference type="GO" id="GO:0003872">
    <property type="term" value="F:6-phosphofructokinase activity"/>
    <property type="evidence" value="ECO:0007669"/>
    <property type="project" value="UniProtKB-EC"/>
</dbReference>
<dbReference type="GO" id="GO:0006002">
    <property type="term" value="P:fructose 6-phosphate metabolic process"/>
    <property type="evidence" value="ECO:0007669"/>
    <property type="project" value="InterPro"/>
</dbReference>
<gene>
    <name evidence="11" type="ORF">G3M58_82160</name>
</gene>
<reference evidence="11" key="1">
    <citation type="submission" date="2020-01" db="EMBL/GenBank/DDBJ databases">
        <title>Insect and environment-associated Actinomycetes.</title>
        <authorList>
            <person name="Currrie C."/>
            <person name="Chevrette M."/>
            <person name="Carlson C."/>
            <person name="Stubbendieck R."/>
            <person name="Wendt-Pienkowski E."/>
        </authorList>
    </citation>
    <scope>NUCLEOTIDE SEQUENCE</scope>
    <source>
        <strain evidence="11">SID7499</strain>
    </source>
</reference>
<dbReference type="GO" id="GO:0046872">
    <property type="term" value="F:metal ion binding"/>
    <property type="evidence" value="ECO:0007669"/>
    <property type="project" value="UniProtKB-KW"/>
</dbReference>
<keyword evidence="5" id="KW-0479">Metal-binding</keyword>
<dbReference type="SUPFAM" id="SSF53784">
    <property type="entry name" value="Phosphofructokinase"/>
    <property type="match status" value="1"/>
</dbReference>
<dbReference type="UniPathway" id="UPA00109">
    <property type="reaction ID" value="UER00182"/>
</dbReference>
<keyword evidence="4 11" id="KW-0808">Transferase</keyword>
<dbReference type="GO" id="GO:0061621">
    <property type="term" value="P:canonical glycolysis"/>
    <property type="evidence" value="ECO:0007669"/>
    <property type="project" value="TreeGrafter"/>
</dbReference>
<evidence type="ECO:0000256" key="5">
    <source>
        <dbReference type="ARBA" id="ARBA00022723"/>
    </source>
</evidence>
<dbReference type="InterPro" id="IPR022953">
    <property type="entry name" value="ATP_PFK"/>
</dbReference>
<dbReference type="PRINTS" id="PR00476">
    <property type="entry name" value="PHFRCTKINASE"/>
</dbReference>
<evidence type="ECO:0000256" key="4">
    <source>
        <dbReference type="ARBA" id="ARBA00022679"/>
    </source>
</evidence>
<evidence type="ECO:0000256" key="8">
    <source>
        <dbReference type="ARBA" id="ARBA00023152"/>
    </source>
</evidence>
<keyword evidence="7" id="KW-0460">Magnesium</keyword>
<comment type="cofactor">
    <cofactor evidence="1">
        <name>Mg(2+)</name>
        <dbReference type="ChEBI" id="CHEBI:18420"/>
    </cofactor>
</comment>
<dbReference type="GO" id="GO:0070095">
    <property type="term" value="F:fructose-6-phosphate binding"/>
    <property type="evidence" value="ECO:0007669"/>
    <property type="project" value="TreeGrafter"/>
</dbReference>
<dbReference type="GO" id="GO:0030388">
    <property type="term" value="P:fructose 1,6-bisphosphate metabolic process"/>
    <property type="evidence" value="ECO:0007669"/>
    <property type="project" value="TreeGrafter"/>
</dbReference>
<feature type="non-terminal residue" evidence="11">
    <location>
        <position position="101"/>
    </location>
</feature>
<dbReference type="Gene3D" id="3.40.50.450">
    <property type="match status" value="1"/>
</dbReference>
<dbReference type="GO" id="GO:0042802">
    <property type="term" value="F:identical protein binding"/>
    <property type="evidence" value="ECO:0007669"/>
    <property type="project" value="TreeGrafter"/>
</dbReference>
<dbReference type="EMBL" id="JAAGMN010008803">
    <property type="protein sequence ID" value="NEE20856.1"/>
    <property type="molecule type" value="Genomic_DNA"/>
</dbReference>
<proteinExistence type="inferred from homology"/>
<evidence type="ECO:0000256" key="2">
    <source>
        <dbReference type="ARBA" id="ARBA00004679"/>
    </source>
</evidence>
<protein>
    <submittedName>
        <fullName evidence="11">6-phosphofructokinase</fullName>
        <ecNumber evidence="11">2.7.1.11</ecNumber>
    </submittedName>
</protein>
<keyword evidence="3" id="KW-0963">Cytoplasm</keyword>
<dbReference type="GO" id="GO:0005524">
    <property type="term" value="F:ATP binding"/>
    <property type="evidence" value="ECO:0007669"/>
    <property type="project" value="TreeGrafter"/>
</dbReference>
<sequence length="101" mass="10734">MRIGILTAGGDCPGLNAVIRSVVHRAVVGHGDEVIGFEDGFKGLLDGHFRPLDLNAVSGILARGGTILGSARLERDRLREAAENCEELSRRYGIDALIPIG</sequence>
<comment type="similarity">
    <text evidence="9">Belongs to the phosphofructokinase type A (PFKA) family.</text>
</comment>
<keyword evidence="6 11" id="KW-0418">Kinase</keyword>
<name>A0A6G3XST5_9ACTN</name>
<evidence type="ECO:0000256" key="9">
    <source>
        <dbReference type="ARBA" id="ARBA00038478"/>
    </source>
</evidence>
<comment type="pathway">
    <text evidence="2">Carbohydrate degradation; glycolysis; D-glyceraldehyde 3-phosphate and glycerone phosphate from D-glucose: step 3/4.</text>
</comment>
<evidence type="ECO:0000259" key="10">
    <source>
        <dbReference type="Pfam" id="PF00365"/>
    </source>
</evidence>